<dbReference type="InterPro" id="IPR024474">
    <property type="entry name" value="Znf_dom_IS66"/>
</dbReference>
<feature type="coiled-coil region" evidence="1">
    <location>
        <begin position="21"/>
        <end position="62"/>
    </location>
</feature>
<evidence type="ECO:0000259" key="4">
    <source>
        <dbReference type="Pfam" id="PF13005"/>
    </source>
</evidence>
<dbReference type="InterPro" id="IPR004291">
    <property type="entry name" value="Transposase_IS66_central"/>
</dbReference>
<evidence type="ECO:0000259" key="3">
    <source>
        <dbReference type="Pfam" id="PF03050"/>
    </source>
</evidence>
<evidence type="ECO:0000313" key="5">
    <source>
        <dbReference type="EMBL" id="SVA58373.1"/>
    </source>
</evidence>
<feature type="domain" description="Transposase IS66 zinc-finger binding" evidence="4">
    <location>
        <begin position="121"/>
        <end position="163"/>
    </location>
</feature>
<reference evidence="5" key="1">
    <citation type="submission" date="2018-05" db="EMBL/GenBank/DDBJ databases">
        <authorList>
            <person name="Lanie J.A."/>
            <person name="Ng W.-L."/>
            <person name="Kazmierczak K.M."/>
            <person name="Andrzejewski T.M."/>
            <person name="Davidsen T.M."/>
            <person name="Wayne K.J."/>
            <person name="Tettelin H."/>
            <person name="Glass J.I."/>
            <person name="Rusch D."/>
            <person name="Podicherti R."/>
            <person name="Tsui H.-C.T."/>
            <person name="Winkler M.E."/>
        </authorList>
    </citation>
    <scope>NUCLEOTIDE SEQUENCE</scope>
</reference>
<dbReference type="PANTHER" id="PTHR33678">
    <property type="entry name" value="BLL1576 PROTEIN"/>
    <property type="match status" value="1"/>
</dbReference>
<proteinExistence type="predicted"/>
<dbReference type="AlphaFoldDB" id="A0A381X2E0"/>
<dbReference type="EMBL" id="UINC01013526">
    <property type="protein sequence ID" value="SVA58373.1"/>
    <property type="molecule type" value="Genomic_DNA"/>
</dbReference>
<feature type="domain" description="Transposase IS66 central" evidence="3">
    <location>
        <begin position="184"/>
        <end position="325"/>
    </location>
</feature>
<dbReference type="Pfam" id="PF03050">
    <property type="entry name" value="DDE_Tnp_IS66"/>
    <property type="match status" value="1"/>
</dbReference>
<dbReference type="PANTHER" id="PTHR33678:SF1">
    <property type="entry name" value="BLL1576 PROTEIN"/>
    <property type="match status" value="1"/>
</dbReference>
<dbReference type="NCBIfam" id="NF033517">
    <property type="entry name" value="transpos_IS66"/>
    <property type="match status" value="1"/>
</dbReference>
<feature type="region of interest" description="Disordered" evidence="2">
    <location>
        <begin position="68"/>
        <end position="104"/>
    </location>
</feature>
<organism evidence="5">
    <name type="scientific">marine metagenome</name>
    <dbReference type="NCBI Taxonomy" id="408172"/>
    <lineage>
        <taxon>unclassified sequences</taxon>
        <taxon>metagenomes</taxon>
        <taxon>ecological metagenomes</taxon>
    </lineage>
</organism>
<protein>
    <submittedName>
        <fullName evidence="5">Uncharacterized protein</fullName>
    </submittedName>
</protein>
<name>A0A381X2E0_9ZZZZ</name>
<sequence length="331" mass="36929">MLSSVSTIQPLTMPANLPDDINQLKQIIAQLHQQVNDLSQDNQTQAEEISELKTQVEYMREQLNLSKSKRFGKQSEKVPRGTFNEAEQQAKAEPKHHKKGKQKLPEHLERETRVYTLDAPVCDCCQQSMHACGTQESEQLKIIPEKVSVIRHQQTKYACRSCEQTQTKSQIITASKPAQPIPGSVASPQALAAVVTAKYCDALPLYRQEDILKRGGLSISRTTLANWCIKAGQIVEPMVACFKQNLLASTVASADETTVQVLDEPGKDASSKSYMWVYRSGVFNAQPVVVYDYQPGRSHEYPKQFLQGFSGALQCDGYQAYDNIEHVTPVA</sequence>
<dbReference type="InterPro" id="IPR052344">
    <property type="entry name" value="Transposase-related"/>
</dbReference>
<keyword evidence="1" id="KW-0175">Coiled coil</keyword>
<feature type="non-terminal residue" evidence="5">
    <location>
        <position position="331"/>
    </location>
</feature>
<accession>A0A381X2E0</accession>
<dbReference type="Pfam" id="PF13005">
    <property type="entry name" value="zf-IS66"/>
    <property type="match status" value="1"/>
</dbReference>
<evidence type="ECO:0000256" key="1">
    <source>
        <dbReference type="SAM" id="Coils"/>
    </source>
</evidence>
<dbReference type="Gene3D" id="1.20.5.1700">
    <property type="match status" value="1"/>
</dbReference>
<evidence type="ECO:0000256" key="2">
    <source>
        <dbReference type="SAM" id="MobiDB-lite"/>
    </source>
</evidence>
<gene>
    <name evidence="5" type="ORF">METZ01_LOCUS111227</name>
</gene>